<dbReference type="Pfam" id="PF23898">
    <property type="entry name" value="Crass_capsid"/>
    <property type="match status" value="1"/>
</dbReference>
<evidence type="ECO:0000313" key="1">
    <source>
        <dbReference type="EMBL" id="DAD82295.1"/>
    </source>
</evidence>
<accession>A0A8S5MJR6</accession>
<reference evidence="1" key="1">
    <citation type="journal article" date="2021" name="Proc. Natl. Acad. Sci. U.S.A.">
        <title>A Catalog of Tens of Thousands of Viruses from Human Metagenomes Reveals Hidden Associations with Chronic Diseases.</title>
        <authorList>
            <person name="Tisza M.J."/>
            <person name="Buck C.B."/>
        </authorList>
    </citation>
    <scope>NUCLEOTIDE SEQUENCE</scope>
    <source>
        <strain evidence="1">CtcfK29</strain>
    </source>
</reference>
<dbReference type="EMBL" id="BK014916">
    <property type="protein sequence ID" value="DAD82295.1"/>
    <property type="molecule type" value="Genomic_DNA"/>
</dbReference>
<sequence>MAGKLSKFQKQTFNHWMGTTKNNHLGGIFQLQPQKATSLMVQLLAWYKGKTLDTFLSQFPTKTFDSDEEYTWDIIGSATRNIPLVEARDADGKVVVAGGDNVGVNGEPFYLVFAEDWFADQEVIVGERNEVYPIRVLANGRNEGTNTVYRCELMGGITAGIPVDELLPGKRFSVEYAPVEREFSRKAGDIRFASPVAMRNEFSTIRIHHKVSGAMLGKKVAFGIPVTREINGRYVKDTVNMWMHEVQWQLEQQWNDYKNNVLAFGRSNRNMNGEYLNIGKSGEVIRMGAGLYEQMEVSNTMPYNTFSLKLIEDALYELSAAKLDMKDRTFIIKTGERGAIQFHKAVLDTVSGWSVFTINGDQINVVKKTQSPLHENALSAGFQFTEFFAPNGVKVKVEVDAYYDDPVRNKIMHPNGGPAFSYRYDIFDIGTMDQPNIFKCAVKGMEGDMTSYEWGLRNPFTGQMGNPNMSHDEDSATIHKMTTTGVCVLDPTRTMSLIPAILVG</sequence>
<name>A0A8S5MJR6_9CAUD</name>
<organism evidence="1">
    <name type="scientific">CrAss-like virus sp. ctcfK29</name>
    <dbReference type="NCBI Taxonomy" id="2826827"/>
    <lineage>
        <taxon>Viruses</taxon>
        <taxon>Duplodnaviria</taxon>
        <taxon>Heunggongvirae</taxon>
        <taxon>Uroviricota</taxon>
        <taxon>Caudoviricetes</taxon>
        <taxon>Crassvirales</taxon>
    </lineage>
</organism>
<dbReference type="InterPro" id="IPR056401">
    <property type="entry name" value="Crass_capsid"/>
</dbReference>
<protein>
    <submittedName>
        <fullName evidence="1">Major capsid protein</fullName>
    </submittedName>
</protein>
<proteinExistence type="predicted"/>